<protein>
    <submittedName>
        <fullName evidence="11">Neuropeptide Y receptor type 6-like</fullName>
    </submittedName>
</protein>
<reference evidence="11" key="1">
    <citation type="submission" date="2025-08" db="UniProtKB">
        <authorList>
            <consortium name="RefSeq"/>
        </authorList>
    </citation>
    <scope>IDENTIFICATION</scope>
    <source>
        <tissue evidence="11">Tentacle</tissue>
    </source>
</reference>
<evidence type="ECO:0000256" key="8">
    <source>
        <dbReference type="SAM" id="Phobius"/>
    </source>
</evidence>
<comment type="subcellular location">
    <subcellularLocation>
        <location evidence="1">Membrane</location>
        <topology evidence="1">Multi-pass membrane protein</topology>
    </subcellularLocation>
</comment>
<dbReference type="Gene3D" id="1.20.1070.10">
    <property type="entry name" value="Rhodopsin 7-helix transmembrane proteins"/>
    <property type="match status" value="1"/>
</dbReference>
<keyword evidence="10" id="KW-1185">Reference proteome</keyword>
<keyword evidence="4" id="KW-0297">G-protein coupled receptor</keyword>
<keyword evidence="7" id="KW-0807">Transducer</keyword>
<keyword evidence="2 8" id="KW-0812">Transmembrane</keyword>
<dbReference type="InterPro" id="IPR017452">
    <property type="entry name" value="GPCR_Rhodpsn_7TM"/>
</dbReference>
<evidence type="ECO:0000256" key="3">
    <source>
        <dbReference type="ARBA" id="ARBA00022989"/>
    </source>
</evidence>
<dbReference type="PRINTS" id="PR00237">
    <property type="entry name" value="GPCRRHODOPSN"/>
</dbReference>
<dbReference type="Proteomes" id="UP000515163">
    <property type="component" value="Unplaced"/>
</dbReference>
<keyword evidence="5 8" id="KW-0472">Membrane</keyword>
<organism evidence="10 11">
    <name type="scientific">Actinia tenebrosa</name>
    <name type="common">Australian red waratah sea anemone</name>
    <dbReference type="NCBI Taxonomy" id="6105"/>
    <lineage>
        <taxon>Eukaryota</taxon>
        <taxon>Metazoa</taxon>
        <taxon>Cnidaria</taxon>
        <taxon>Anthozoa</taxon>
        <taxon>Hexacorallia</taxon>
        <taxon>Actiniaria</taxon>
        <taxon>Actiniidae</taxon>
        <taxon>Actinia</taxon>
    </lineage>
</organism>
<feature type="transmembrane region" description="Helical" evidence="8">
    <location>
        <begin position="74"/>
        <end position="95"/>
    </location>
</feature>
<keyword evidence="6" id="KW-0675">Receptor</keyword>
<dbReference type="GeneID" id="116296665"/>
<dbReference type="Pfam" id="PF00001">
    <property type="entry name" value="7tm_1"/>
    <property type="match status" value="1"/>
</dbReference>
<evidence type="ECO:0000256" key="5">
    <source>
        <dbReference type="ARBA" id="ARBA00023136"/>
    </source>
</evidence>
<evidence type="ECO:0000256" key="4">
    <source>
        <dbReference type="ARBA" id="ARBA00023040"/>
    </source>
</evidence>
<proteinExistence type="predicted"/>
<sequence length="350" mass="40071">MANFEGAFNASIMNTSSDGLQAMVPCDLFSPSSAVVRSKIFAYSILIPVALLGNILTILVIYTNKNMRTTLDYFIINMAISNLLIPVVALPYQIIKTANNSNVWLVDGTTGECLCKVVFLLVDVSPVASIFSLIGMSLKPFRAIVCRCRNESYFFVSSRRRTLLILCIWLMSLTIFSPYFYTFRLHRHNNTTYCVQRWSPAFDQVKAHRTFSAIVLVLVIIIPFFILITLYSAILITLIKCLPLYNPQSSAARSRRNKTIKNTTKMAFTLVLAFGLCWGPYNVFMIFWGFAWDWKPLPSCNWYLIFLCAQFLTYAYSCLCPSIHFLFFNKYKRGMKRLFLRFLYVTSNGS</sequence>
<accession>A0A6P8HZ63</accession>
<dbReference type="CDD" id="cd00637">
    <property type="entry name" value="7tm_classA_rhodopsin-like"/>
    <property type="match status" value="1"/>
</dbReference>
<feature type="transmembrane region" description="Helical" evidence="8">
    <location>
        <begin position="162"/>
        <end position="181"/>
    </location>
</feature>
<feature type="transmembrane region" description="Helical" evidence="8">
    <location>
        <begin position="266"/>
        <end position="290"/>
    </location>
</feature>
<evidence type="ECO:0000256" key="6">
    <source>
        <dbReference type="ARBA" id="ARBA00023170"/>
    </source>
</evidence>
<evidence type="ECO:0000256" key="2">
    <source>
        <dbReference type="ARBA" id="ARBA00022692"/>
    </source>
</evidence>
<feature type="domain" description="G-protein coupled receptors family 1 profile" evidence="9">
    <location>
        <begin position="53"/>
        <end position="324"/>
    </location>
</feature>
<evidence type="ECO:0000313" key="10">
    <source>
        <dbReference type="Proteomes" id="UP000515163"/>
    </source>
</evidence>
<name>A0A6P8HZ63_ACTTE</name>
<dbReference type="InParanoid" id="A0A6P8HZ63"/>
<dbReference type="FunCoup" id="A0A6P8HZ63">
    <property type="interactions" value="2156"/>
</dbReference>
<evidence type="ECO:0000256" key="7">
    <source>
        <dbReference type="ARBA" id="ARBA00023224"/>
    </source>
</evidence>
<feature type="transmembrane region" description="Helical" evidence="8">
    <location>
        <begin position="302"/>
        <end position="328"/>
    </location>
</feature>
<dbReference type="RefSeq" id="XP_031560581.1">
    <property type="nucleotide sequence ID" value="XM_031704721.1"/>
</dbReference>
<dbReference type="GO" id="GO:0004930">
    <property type="term" value="F:G protein-coupled receptor activity"/>
    <property type="evidence" value="ECO:0007669"/>
    <property type="project" value="UniProtKB-KW"/>
</dbReference>
<dbReference type="KEGG" id="aten:116296665"/>
<dbReference type="OrthoDB" id="5955937at2759"/>
<evidence type="ECO:0000259" key="9">
    <source>
        <dbReference type="PROSITE" id="PS50262"/>
    </source>
</evidence>
<dbReference type="SUPFAM" id="SSF81321">
    <property type="entry name" value="Family A G protein-coupled receptor-like"/>
    <property type="match status" value="1"/>
</dbReference>
<dbReference type="InterPro" id="IPR000276">
    <property type="entry name" value="GPCR_Rhodpsn"/>
</dbReference>
<dbReference type="AlphaFoldDB" id="A0A6P8HZ63"/>
<keyword evidence="3 8" id="KW-1133">Transmembrane helix</keyword>
<evidence type="ECO:0000313" key="11">
    <source>
        <dbReference type="RefSeq" id="XP_031560581.1"/>
    </source>
</evidence>
<dbReference type="PANTHER" id="PTHR45695:SF9">
    <property type="entry name" value="LEUCOKININ RECEPTOR"/>
    <property type="match status" value="1"/>
</dbReference>
<feature type="transmembrane region" description="Helical" evidence="8">
    <location>
        <begin position="213"/>
        <end position="245"/>
    </location>
</feature>
<dbReference type="GO" id="GO:0005886">
    <property type="term" value="C:plasma membrane"/>
    <property type="evidence" value="ECO:0007669"/>
    <property type="project" value="TreeGrafter"/>
</dbReference>
<dbReference type="PROSITE" id="PS50262">
    <property type="entry name" value="G_PROTEIN_RECEP_F1_2"/>
    <property type="match status" value="1"/>
</dbReference>
<feature type="transmembrane region" description="Helical" evidence="8">
    <location>
        <begin position="40"/>
        <end position="62"/>
    </location>
</feature>
<evidence type="ECO:0000256" key="1">
    <source>
        <dbReference type="ARBA" id="ARBA00004141"/>
    </source>
</evidence>
<gene>
    <name evidence="11" type="primary">LOC116296665</name>
</gene>
<dbReference type="PANTHER" id="PTHR45695">
    <property type="entry name" value="LEUCOKININ RECEPTOR-RELATED"/>
    <property type="match status" value="1"/>
</dbReference>
<feature type="transmembrane region" description="Helical" evidence="8">
    <location>
        <begin position="117"/>
        <end position="141"/>
    </location>
</feature>